<feature type="coiled-coil region" evidence="1">
    <location>
        <begin position="350"/>
        <end position="384"/>
    </location>
</feature>
<evidence type="ECO:0000256" key="2">
    <source>
        <dbReference type="SAM" id="MobiDB-lite"/>
    </source>
</evidence>
<dbReference type="PANTHER" id="PTHR43939">
    <property type="entry name" value="COILED-COIL DOMAIN-CONTAINING PROTEIN 158"/>
    <property type="match status" value="1"/>
</dbReference>
<sequence>MAENNVAEQPLEGHGATEQGIEGSLLDSSESAAANSVEQANGVSEIPFESTTYTHQDDGTVGTLPENAQETMNQVDHDDAKSSEDTARDDMFVDCPDELGTFDGRHTDIKEETGAGESRQNLEEDQQNHFGKPANGAGDESAAKTVAEKESNTWDYKEEQETVGQGVFDIYCQLKVLSWQQSLQDEVEAGGGNKEAQLADIPLKQMIKECLEFVRTTKEERSNAEATIRSLHALLSDKDHQIENLNTKVNELLVSHDNSAQKTLEVSSEIDVVVDRIMSSLATVVSQEQLVDNNISGKIVHIEDGTALLTAKYNNILSEIYQLGQSFSEVGLDASDKDHENTLAAARGGLLELKRKEAELVERLAYLEDENRKLLDELDKERVMIGTLNAEIGSMKEVLEQEKVKCANTKEKLSMAVTKGKALVQQRDSLKKSLAEKSSEHEKCLIELQEKSAELEAARLTKDELVQSENLVASLQNSLLQSNMIIEQVEKILSQTEPDSPNLDMLERLSWVVDDRDALKGAFLEFCKLKDALSLINLPESVSSSDLESKINWLGNSYYRAMHDTNILQEEISTIKEEAHNCVDFLSASFLLESLEKNCLLSELTDLRCKYDEIIEMNLRVSREKEHIVKMVIELSGYNMEDEGIDSSSWDTFMIINHCFQIIKEQNGHFSGSSYIDTDLIERIQSHLYVRDQRLMLCEDILEEEMVIRSDVSRLANDLKTASDEIHVLKEEKSSLQKDLDRSEEKSAILKDKLSMAVKKGKGLVQDRDNLKNIINEKNLEIEQLKLDLRKQESVVSEYSGQIDKLSSDVEIIPKLAAELQAVKGERNQFEQLLFQINNLLHRVVESIDHIHLPVDSAFEEPLEKVKWLAGFVSECQDAKIHAEQEMLLVKEGANDLESKLAEARATVESLKQALSSAENNFSQSAEEKRELELGKAKVEEELHKVKEAHAIISSEKELAQTGRAATEIELEQVKEEAARLTSELAEARATIKDLEEVGESIMSLRAALSQAEKDISVLTNEKDLAQTGRASAETELEQVKEEAARLTTQLAEACATIKVFEEAGESTMSLRAALSQAEKDIEVHFNEKELAQTERAAAEAELERVREEASRLTSKLEEASITIRDLQEAVESSSSLRNAISQAEKDISVLSNEKELAQTGRAAAETELERVKEEVTRLTIKLAEASTTIKDLEVVGESTVTLRAALSQAEEKIAVLSREKELALTSRAATETELEKAKEEASSLASKLAEASATLKNLEEVGEATMSLRAALSKAEKDIVVLSNEKEKDQTVRAARETELEGVKEEAAKLTSKLAEACTTIKDLEDSLSQAESNFNVLRDKYDADQVAKTKMESELKKLQVEAEDRASKLVDASATIKTLEDTLLKAQNNISVLEDANKTAKEEISSLNLKLNSCLDELSRKNGGLENRFIEFIGLINDLILLLKENTLLPKVEQCFETKFEALKNMDLILNKIRDYPVGMTADDPGRHQEAPLVRKASFGGIENYDVEVDSRLVNGTDIDDLISQFGNIVKGFQLRNKLIADRFDDFSDSIDKLISLLKTKLLEAETDVISILKHLEVLKEKVNAGENLEAEQEKTIANLENDITIFLSAFADASHELQSVVHENLVEPGPISETMNLDADALAKYNQDSKYMDTARKLMSASRKAQYLIKHFEFRTRELNSTVEDLLNKLKETRAASEEVIKERDLSQNRVLQLESDIQVLQNSCSELRNNLEGHHALEETLKEKEKEISSLSSALSMKQEEAENSLISESQVRTLFGKIDRIKIPFLESEEDMEPNTSAPVKKLFNIIDSVIQLHHQMNSLSHDKEELQTTIATKDLEIKHLEEEVKQLNGNWEDLEMVKNELFGFTLALEKILSMLGASGWVEDKKSAGLNELMPVLEKCVTAILLESESAKSKATELGGKLVGSQKLIDELTTKVRLLEGSLDKNSLTEAVQERSLSETPSLLGGSEISEVEEGSIGKKVISPAPSAALVRNMRKGSTDHLALDIDGESDRLISRADVDEDKGHVFKSLNTSGFVPKQGKLIADRIDGIWVSGGRLLMSRPRARLGLICYSLLLHIWLLATIL</sequence>
<proteinExistence type="predicted"/>
<feature type="region of interest" description="Disordered" evidence="2">
    <location>
        <begin position="1"/>
        <end position="65"/>
    </location>
</feature>
<feature type="coiled-coil region" evidence="1">
    <location>
        <begin position="1294"/>
        <end position="1342"/>
    </location>
</feature>
<feature type="coiled-coil region" evidence="1">
    <location>
        <begin position="894"/>
        <end position="1262"/>
    </location>
</feature>
<organism evidence="4 5">
    <name type="scientific">Acacia crassicarpa</name>
    <name type="common">northern wattle</name>
    <dbReference type="NCBI Taxonomy" id="499986"/>
    <lineage>
        <taxon>Eukaryota</taxon>
        <taxon>Viridiplantae</taxon>
        <taxon>Streptophyta</taxon>
        <taxon>Embryophyta</taxon>
        <taxon>Tracheophyta</taxon>
        <taxon>Spermatophyta</taxon>
        <taxon>Magnoliopsida</taxon>
        <taxon>eudicotyledons</taxon>
        <taxon>Gunneridae</taxon>
        <taxon>Pentapetalae</taxon>
        <taxon>rosids</taxon>
        <taxon>fabids</taxon>
        <taxon>Fabales</taxon>
        <taxon>Fabaceae</taxon>
        <taxon>Caesalpinioideae</taxon>
        <taxon>mimosoid clade</taxon>
        <taxon>Acacieae</taxon>
        <taxon>Acacia</taxon>
    </lineage>
</organism>
<feature type="domain" description="Carbamoyl phosphate synthase ATP-binding" evidence="3">
    <location>
        <begin position="614"/>
        <end position="621"/>
    </location>
</feature>
<feature type="coiled-coil region" evidence="1">
    <location>
        <begin position="712"/>
        <end position="802"/>
    </location>
</feature>
<dbReference type="InterPro" id="IPR005479">
    <property type="entry name" value="CPAse_ATP-bd"/>
</dbReference>
<feature type="coiled-coil region" evidence="1">
    <location>
        <begin position="1829"/>
        <end position="1863"/>
    </location>
</feature>
<name>A0AAE1N5D4_9FABA</name>
<feature type="compositionally biased region" description="Polar residues" evidence="2">
    <location>
        <begin position="26"/>
        <end position="42"/>
    </location>
</feature>
<evidence type="ECO:0000259" key="3">
    <source>
        <dbReference type="PROSITE" id="PS00867"/>
    </source>
</evidence>
<comment type="caution">
    <text evidence="4">The sequence shown here is derived from an EMBL/GenBank/DDBJ whole genome shotgun (WGS) entry which is preliminary data.</text>
</comment>
<feature type="coiled-coil region" evidence="1">
    <location>
        <begin position="1371"/>
        <end position="1419"/>
    </location>
</feature>
<evidence type="ECO:0000256" key="1">
    <source>
        <dbReference type="SAM" id="Coils"/>
    </source>
</evidence>
<feature type="coiled-coil region" evidence="1">
    <location>
        <begin position="1679"/>
        <end position="1765"/>
    </location>
</feature>
<keyword evidence="1" id="KW-0175">Coiled coil</keyword>
<reference evidence="4" key="1">
    <citation type="submission" date="2023-10" db="EMBL/GenBank/DDBJ databases">
        <title>Chromosome-level genome of the transformable northern wattle, Acacia crassicarpa.</title>
        <authorList>
            <person name="Massaro I."/>
            <person name="Sinha N.R."/>
            <person name="Poethig S."/>
            <person name="Leichty A.R."/>
        </authorList>
    </citation>
    <scope>NUCLEOTIDE SEQUENCE</scope>
    <source>
        <strain evidence="4">Acra3RX</strain>
        <tissue evidence="4">Leaf</tissue>
    </source>
</reference>
<dbReference type="Proteomes" id="UP001293593">
    <property type="component" value="Unassembled WGS sequence"/>
</dbReference>
<dbReference type="GO" id="GO:0005524">
    <property type="term" value="F:ATP binding"/>
    <property type="evidence" value="ECO:0007669"/>
    <property type="project" value="InterPro"/>
</dbReference>
<accession>A0AAE1N5D4</accession>
<dbReference type="PANTHER" id="PTHR43939:SF68">
    <property type="entry name" value="CENTROSOMAL PROTEIN OF 290 KDA-LIKE"/>
    <property type="match status" value="1"/>
</dbReference>
<evidence type="ECO:0000313" key="4">
    <source>
        <dbReference type="EMBL" id="KAK4283509.1"/>
    </source>
</evidence>
<gene>
    <name evidence="4" type="ORF">QN277_000452</name>
</gene>
<keyword evidence="5" id="KW-1185">Reference proteome</keyword>
<dbReference type="EMBL" id="JAWXYG010000001">
    <property type="protein sequence ID" value="KAK4283509.1"/>
    <property type="molecule type" value="Genomic_DNA"/>
</dbReference>
<dbReference type="PROSITE" id="PS00867">
    <property type="entry name" value="CPSASE_2"/>
    <property type="match status" value="1"/>
</dbReference>
<feature type="region of interest" description="Disordered" evidence="2">
    <location>
        <begin position="113"/>
        <end position="142"/>
    </location>
</feature>
<evidence type="ECO:0000313" key="5">
    <source>
        <dbReference type="Proteomes" id="UP001293593"/>
    </source>
</evidence>
<protein>
    <recommendedName>
        <fullName evidence="3">Carbamoyl phosphate synthase ATP-binding domain-containing protein</fullName>
    </recommendedName>
</protein>